<dbReference type="Pfam" id="PF13707">
    <property type="entry name" value="RloB"/>
    <property type="match status" value="1"/>
</dbReference>
<dbReference type="EMBL" id="FZMO01000248">
    <property type="protein sequence ID" value="SNQ49364.1"/>
    <property type="molecule type" value="Genomic_DNA"/>
</dbReference>
<gene>
    <name evidence="2" type="ORF">FRACA_3210003</name>
</gene>
<dbReference type="Proteomes" id="UP000234331">
    <property type="component" value="Unassembled WGS sequence"/>
</dbReference>
<accession>A0A2I2KUM8</accession>
<dbReference type="InterPro" id="IPR025591">
    <property type="entry name" value="RloB"/>
</dbReference>
<evidence type="ECO:0000313" key="3">
    <source>
        <dbReference type="Proteomes" id="UP000234331"/>
    </source>
</evidence>
<feature type="region of interest" description="Disordered" evidence="1">
    <location>
        <begin position="158"/>
        <end position="180"/>
    </location>
</feature>
<protein>
    <recommendedName>
        <fullName evidence="4">RloB-like protein</fullName>
    </recommendedName>
</protein>
<keyword evidence="3" id="KW-1185">Reference proteome</keyword>
<sequence>MAANAAIRIEIVVAPGVPATLVRRAVEKARDPEIDECWCTFDVEWPTNHPNLKQAVSLARENGIRLAISNPCFELWLVLHFEDHRRFSDNATIERRSRELDGRSGKGIDPAVYMPRRWEAVERARALEAMHLRNSVRFPADNPSSSMADLVIATGGQAAAPDYSESRGDGPGRRGVRSNR</sequence>
<evidence type="ECO:0000256" key="1">
    <source>
        <dbReference type="SAM" id="MobiDB-lite"/>
    </source>
</evidence>
<proteinExistence type="predicted"/>
<name>A0A2I2KUM8_9ACTN</name>
<evidence type="ECO:0000313" key="2">
    <source>
        <dbReference type="EMBL" id="SNQ49364.1"/>
    </source>
</evidence>
<dbReference type="AlphaFoldDB" id="A0A2I2KUM8"/>
<reference evidence="2 3" key="1">
    <citation type="submission" date="2017-06" db="EMBL/GenBank/DDBJ databases">
        <authorList>
            <person name="Kim H.J."/>
            <person name="Triplett B.A."/>
        </authorList>
    </citation>
    <scope>NUCLEOTIDE SEQUENCE [LARGE SCALE GENOMIC DNA]</scope>
    <source>
        <strain evidence="2">FRACA_ARgP5</strain>
    </source>
</reference>
<organism evidence="2 3">
    <name type="scientific">Frankia canadensis</name>
    <dbReference type="NCBI Taxonomy" id="1836972"/>
    <lineage>
        <taxon>Bacteria</taxon>
        <taxon>Bacillati</taxon>
        <taxon>Actinomycetota</taxon>
        <taxon>Actinomycetes</taxon>
        <taxon>Frankiales</taxon>
        <taxon>Frankiaceae</taxon>
        <taxon>Frankia</taxon>
    </lineage>
</organism>
<evidence type="ECO:0008006" key="4">
    <source>
        <dbReference type="Google" id="ProtNLM"/>
    </source>
</evidence>